<gene>
    <name evidence="2" type="ORF">BO78DRAFT_19332</name>
</gene>
<feature type="compositionally biased region" description="Basic and acidic residues" evidence="1">
    <location>
        <begin position="64"/>
        <end position="81"/>
    </location>
</feature>
<feature type="compositionally biased region" description="Basic and acidic residues" evidence="1">
    <location>
        <begin position="1"/>
        <end position="20"/>
    </location>
</feature>
<evidence type="ECO:0000313" key="2">
    <source>
        <dbReference type="EMBL" id="PYI01304.1"/>
    </source>
</evidence>
<dbReference type="AlphaFoldDB" id="A0A319EBY2"/>
<reference evidence="2 3" key="1">
    <citation type="submission" date="2018-02" db="EMBL/GenBank/DDBJ databases">
        <title>The genomes of Aspergillus section Nigri reveals drivers in fungal speciation.</title>
        <authorList>
            <consortium name="DOE Joint Genome Institute"/>
            <person name="Vesth T.C."/>
            <person name="Nybo J."/>
            <person name="Theobald S."/>
            <person name="Brandl J."/>
            <person name="Frisvad J.C."/>
            <person name="Nielsen K.F."/>
            <person name="Lyhne E.K."/>
            <person name="Kogle M.E."/>
            <person name="Kuo A."/>
            <person name="Riley R."/>
            <person name="Clum A."/>
            <person name="Nolan M."/>
            <person name="Lipzen A."/>
            <person name="Salamov A."/>
            <person name="Henrissat B."/>
            <person name="Wiebenga A."/>
            <person name="De vries R.P."/>
            <person name="Grigoriev I.V."/>
            <person name="Mortensen U.H."/>
            <person name="Andersen M.R."/>
            <person name="Baker S.E."/>
        </authorList>
    </citation>
    <scope>NUCLEOTIDE SEQUENCE [LARGE SCALE GENOMIC DNA]</scope>
    <source>
        <strain evidence="2 3">CBS 121057</strain>
    </source>
</reference>
<evidence type="ECO:0000313" key="3">
    <source>
        <dbReference type="Proteomes" id="UP000248423"/>
    </source>
</evidence>
<dbReference type="EMBL" id="KZ826419">
    <property type="protein sequence ID" value="PYI01304.1"/>
    <property type="molecule type" value="Genomic_DNA"/>
</dbReference>
<name>A0A319EBY2_ASPSB</name>
<organism evidence="2 3">
    <name type="scientific">Aspergillus sclerotiicarbonarius (strain CBS 121057 / IBT 28362)</name>
    <dbReference type="NCBI Taxonomy" id="1448318"/>
    <lineage>
        <taxon>Eukaryota</taxon>
        <taxon>Fungi</taxon>
        <taxon>Dikarya</taxon>
        <taxon>Ascomycota</taxon>
        <taxon>Pezizomycotina</taxon>
        <taxon>Eurotiomycetes</taxon>
        <taxon>Eurotiomycetidae</taxon>
        <taxon>Eurotiales</taxon>
        <taxon>Aspergillaceae</taxon>
        <taxon>Aspergillus</taxon>
        <taxon>Aspergillus subgen. Circumdati</taxon>
    </lineage>
</organism>
<keyword evidence="3" id="KW-1185">Reference proteome</keyword>
<dbReference type="OrthoDB" id="10617601at2759"/>
<evidence type="ECO:0000256" key="1">
    <source>
        <dbReference type="SAM" id="MobiDB-lite"/>
    </source>
</evidence>
<feature type="region of interest" description="Disordered" evidence="1">
    <location>
        <begin position="56"/>
        <end position="81"/>
    </location>
</feature>
<dbReference type="Proteomes" id="UP000248423">
    <property type="component" value="Unassembled WGS sequence"/>
</dbReference>
<proteinExistence type="predicted"/>
<dbReference type="VEuPathDB" id="FungiDB:BO78DRAFT_19332"/>
<sequence length="149" mass="17068">MFLSDVVRREQHQSIRDSRRTMASPSIRGFTSPDNYSILTSRTPLLRPCSVILPPSMPGGNLDRVPDPEQRGRSAPRDANVREWSPKRVSLLTGWSGRVYTRLRTRYVLSSMDLFHPRPVRDRRHGTIIIRPPHPWPVPRPVRGCPASL</sequence>
<protein>
    <submittedName>
        <fullName evidence="2">Uncharacterized protein</fullName>
    </submittedName>
</protein>
<accession>A0A319EBY2</accession>
<feature type="region of interest" description="Disordered" evidence="1">
    <location>
        <begin position="1"/>
        <end position="28"/>
    </location>
</feature>